<dbReference type="Pfam" id="PF18925">
    <property type="entry name" value="DUF5675"/>
    <property type="match status" value="1"/>
</dbReference>
<gene>
    <name evidence="2" type="ORF">FHG85_06385</name>
</gene>
<dbReference type="EMBL" id="CP041345">
    <property type="protein sequence ID" value="QKG79904.1"/>
    <property type="molecule type" value="Genomic_DNA"/>
</dbReference>
<name>A0A7D4BZY5_9BACT</name>
<feature type="domain" description="DUF5675" evidence="1">
    <location>
        <begin position="206"/>
        <end position="315"/>
    </location>
</feature>
<keyword evidence="3" id="KW-1185">Reference proteome</keyword>
<sequence length="378" mass="42710">MDYPTSPALADRYTHLLKPQWDQIHNPQSTTGLFDGMEEGAMFETLFIPIMIDYINQIRKGNGDKLKEISMKIATGLAEATDIELGGKLFSYLKVSTTGFNIFQDKESTATLTTSTGSNVTLPGERPRYSIDPSESSKTTYTKNNVNYVKYQFHELQTKKNPPPYADTKEPTGTMRIEIVVKKNERMEFEKYLYNLKASDTIRIYITRTSTGINSTVGTLKTDDGVISGYTVELPRGNDSECKTPCGDNTIPYDCYCIAEGIYNFEINTKVYKVNSPKNYSLRITSAVPDGRSGVLVHAGRDDAKGWSMGCILPMPNEPNKDLNYEDRFKLGRNNTIEESLDFTKEILDWVRLREAEIKERNKGIEKVVKQVIITKTI</sequence>
<dbReference type="KEGG" id="ttz:FHG85_06385"/>
<dbReference type="RefSeq" id="WP_173074116.1">
    <property type="nucleotide sequence ID" value="NZ_CP041345.1"/>
</dbReference>
<reference evidence="2 3" key="1">
    <citation type="submission" date="2019-07" db="EMBL/GenBank/DDBJ databases">
        <title>Thalassofilum flectens gen. nov., sp. nov., a novel moderate thermophilic anaerobe from a shallow sea hot spring in Kunashir Island (Russia), representing a new family in the order Bacteroidales, and proposal of Thalassofilacea fam. nov.</title>
        <authorList>
            <person name="Kochetkova T.V."/>
            <person name="Podosokorskaya O.A."/>
            <person name="Novikov A."/>
            <person name="Elcheninov A.G."/>
            <person name="Toshchakov S.V."/>
            <person name="Kublanov I.V."/>
        </authorList>
    </citation>
    <scope>NUCLEOTIDE SEQUENCE [LARGE SCALE GENOMIC DNA]</scope>
    <source>
        <strain evidence="2 3">38-H</strain>
    </source>
</reference>
<dbReference type="InterPro" id="IPR043732">
    <property type="entry name" value="DUF5675"/>
</dbReference>
<proteinExistence type="predicted"/>
<evidence type="ECO:0000313" key="2">
    <source>
        <dbReference type="EMBL" id="QKG79904.1"/>
    </source>
</evidence>
<evidence type="ECO:0000259" key="1">
    <source>
        <dbReference type="Pfam" id="PF18925"/>
    </source>
</evidence>
<accession>A0A7D4BZY5</accession>
<dbReference type="AlphaFoldDB" id="A0A7D4BZY5"/>
<organism evidence="2 3">
    <name type="scientific">Tenuifilum thalassicum</name>
    <dbReference type="NCBI Taxonomy" id="2590900"/>
    <lineage>
        <taxon>Bacteria</taxon>
        <taxon>Pseudomonadati</taxon>
        <taxon>Bacteroidota</taxon>
        <taxon>Bacteroidia</taxon>
        <taxon>Bacteroidales</taxon>
        <taxon>Tenuifilaceae</taxon>
        <taxon>Tenuifilum</taxon>
    </lineage>
</organism>
<dbReference type="Proteomes" id="UP000500961">
    <property type="component" value="Chromosome"/>
</dbReference>
<protein>
    <recommendedName>
        <fullName evidence="1">DUF5675 domain-containing protein</fullName>
    </recommendedName>
</protein>
<evidence type="ECO:0000313" key="3">
    <source>
        <dbReference type="Proteomes" id="UP000500961"/>
    </source>
</evidence>